<reference evidence="1" key="1">
    <citation type="submission" date="2023-04" db="EMBL/GenBank/DDBJ databases">
        <title>A chromosome-level genome assembly of the parasitoid wasp Eretmocerus hayati.</title>
        <authorList>
            <person name="Zhong Y."/>
            <person name="Liu S."/>
            <person name="Liu Y."/>
        </authorList>
    </citation>
    <scope>NUCLEOTIDE SEQUENCE</scope>
    <source>
        <strain evidence="1">ZJU_SS_LIU_2023</strain>
    </source>
</reference>
<name>A0ACC2PHN1_9HYME</name>
<comment type="caution">
    <text evidence="1">The sequence shown here is derived from an EMBL/GenBank/DDBJ whole genome shotgun (WGS) entry which is preliminary data.</text>
</comment>
<organism evidence="1 2">
    <name type="scientific">Eretmocerus hayati</name>
    <dbReference type="NCBI Taxonomy" id="131215"/>
    <lineage>
        <taxon>Eukaryota</taxon>
        <taxon>Metazoa</taxon>
        <taxon>Ecdysozoa</taxon>
        <taxon>Arthropoda</taxon>
        <taxon>Hexapoda</taxon>
        <taxon>Insecta</taxon>
        <taxon>Pterygota</taxon>
        <taxon>Neoptera</taxon>
        <taxon>Endopterygota</taxon>
        <taxon>Hymenoptera</taxon>
        <taxon>Apocrita</taxon>
        <taxon>Proctotrupomorpha</taxon>
        <taxon>Chalcidoidea</taxon>
        <taxon>Aphelinidae</taxon>
        <taxon>Aphelininae</taxon>
        <taxon>Eretmocerus</taxon>
    </lineage>
</organism>
<proteinExistence type="predicted"/>
<gene>
    <name evidence="1" type="ORF">QAD02_018765</name>
</gene>
<evidence type="ECO:0000313" key="1">
    <source>
        <dbReference type="EMBL" id="KAJ8682973.1"/>
    </source>
</evidence>
<keyword evidence="2" id="KW-1185">Reference proteome</keyword>
<dbReference type="Proteomes" id="UP001239111">
    <property type="component" value="Chromosome 1"/>
</dbReference>
<dbReference type="EMBL" id="CM056741">
    <property type="protein sequence ID" value="KAJ8682973.1"/>
    <property type="molecule type" value="Genomic_DNA"/>
</dbReference>
<evidence type="ECO:0000313" key="2">
    <source>
        <dbReference type="Proteomes" id="UP001239111"/>
    </source>
</evidence>
<protein>
    <submittedName>
        <fullName evidence="1">Uncharacterized protein</fullName>
    </submittedName>
</protein>
<sequence>MAHRGFDSHDAYAEAIDAIMENDVEKLRRLTETRLEDHDEARFTILYATIQYASLEMTKLLLDAGFHRDYYTTTLDNQQIFSPLHEAFKIEDRKTCWEMITLLVESGVSPKNEYLYSESCMYKAVALGDFEMVRYLIHNGADVKFSDNECAKGIHRTTCHPLLHTAISKLDGDVCLEMVKLLIEFGADVNVKGSGETLLHLTASQKSNSCEILKLLLGAGANLNCLDHYGASPLAQAAYHGDTELMKQMIAAGAEVNLSKKCIKSPLYNAVRNHHKEAVQLLLESGADLHVMDENDSILRMAAYFGNANKSKLPDYIDILKILFAHGANPRCTNVRNYIPFQRVLESGTVEAMKIFLENGITLDNCGIPHPLHAAAKNAATKDVLEYLLKSYRYDVDEIEHSDDESCTALFNAVAHENDHNVRLLIEWGADVNLPLINIIGEDGSKSVESPLYYAADNADSVNVDLLLTAGANMDADTGFDTEPCITNRDFLSEEGLDVFGSITAEIALLKSQGHSVENNKSVLMKKFSDMSPELEILYFDELEKLKNLTFCQSCTLYDLLRGEDVTRYINNIHINDFDPQLMYGRSAYGYRIGESYSLAKVKREVRDQAIEKLGKLTKFHLRFNYEILSMITYHLSLKDLRNLCGV</sequence>
<accession>A0ACC2PHN1</accession>